<protein>
    <submittedName>
        <fullName evidence="1">Uncharacterized protein</fullName>
    </submittedName>
</protein>
<name>A0A6A5WX47_9PLEO</name>
<keyword evidence="2" id="KW-1185">Reference proteome</keyword>
<accession>A0A6A5WX47</accession>
<evidence type="ECO:0000313" key="1">
    <source>
        <dbReference type="EMBL" id="KAF2004731.1"/>
    </source>
</evidence>
<gene>
    <name evidence="1" type="ORF">P154DRAFT_36985</name>
</gene>
<proteinExistence type="predicted"/>
<sequence length="141" mass="14234">MYQVAHRLGVRLIPSSGEQPPSTPCVQSAVCSVRCADSGTYRGYLPLRSARVSRRGGWRGIYGSTPGAAPLGSAGLGLGGNWRAGLGGGVERALGGVLAVGGRGGGDGRGDAFAFAFASAPASAEETVHGGILWSVRHGKQ</sequence>
<dbReference type="EMBL" id="ML977566">
    <property type="protein sequence ID" value="KAF2004731.1"/>
    <property type="molecule type" value="Genomic_DNA"/>
</dbReference>
<dbReference type="Proteomes" id="UP000799779">
    <property type="component" value="Unassembled WGS sequence"/>
</dbReference>
<organism evidence="1 2">
    <name type="scientific">Amniculicola lignicola CBS 123094</name>
    <dbReference type="NCBI Taxonomy" id="1392246"/>
    <lineage>
        <taxon>Eukaryota</taxon>
        <taxon>Fungi</taxon>
        <taxon>Dikarya</taxon>
        <taxon>Ascomycota</taxon>
        <taxon>Pezizomycotina</taxon>
        <taxon>Dothideomycetes</taxon>
        <taxon>Pleosporomycetidae</taxon>
        <taxon>Pleosporales</taxon>
        <taxon>Amniculicolaceae</taxon>
        <taxon>Amniculicola</taxon>
    </lineage>
</organism>
<reference evidence="1" key="1">
    <citation type="journal article" date="2020" name="Stud. Mycol.">
        <title>101 Dothideomycetes genomes: a test case for predicting lifestyles and emergence of pathogens.</title>
        <authorList>
            <person name="Haridas S."/>
            <person name="Albert R."/>
            <person name="Binder M."/>
            <person name="Bloem J."/>
            <person name="Labutti K."/>
            <person name="Salamov A."/>
            <person name="Andreopoulos B."/>
            <person name="Baker S."/>
            <person name="Barry K."/>
            <person name="Bills G."/>
            <person name="Bluhm B."/>
            <person name="Cannon C."/>
            <person name="Castanera R."/>
            <person name="Culley D."/>
            <person name="Daum C."/>
            <person name="Ezra D."/>
            <person name="Gonzalez J."/>
            <person name="Henrissat B."/>
            <person name="Kuo A."/>
            <person name="Liang C."/>
            <person name="Lipzen A."/>
            <person name="Lutzoni F."/>
            <person name="Magnuson J."/>
            <person name="Mondo S."/>
            <person name="Nolan M."/>
            <person name="Ohm R."/>
            <person name="Pangilinan J."/>
            <person name="Park H.-J."/>
            <person name="Ramirez L."/>
            <person name="Alfaro M."/>
            <person name="Sun H."/>
            <person name="Tritt A."/>
            <person name="Yoshinaga Y."/>
            <person name="Zwiers L.-H."/>
            <person name="Turgeon B."/>
            <person name="Goodwin S."/>
            <person name="Spatafora J."/>
            <person name="Crous P."/>
            <person name="Grigoriev I."/>
        </authorList>
    </citation>
    <scope>NUCLEOTIDE SEQUENCE</scope>
    <source>
        <strain evidence="1">CBS 123094</strain>
    </source>
</reference>
<evidence type="ECO:0000313" key="2">
    <source>
        <dbReference type="Proteomes" id="UP000799779"/>
    </source>
</evidence>
<dbReference type="AlphaFoldDB" id="A0A6A5WX47"/>